<dbReference type="EMBL" id="KU963258">
    <property type="protein sequence ID" value="AMS03472.1"/>
    <property type="molecule type" value="Genomic_DNA"/>
</dbReference>
<reference evidence="1 2" key="1">
    <citation type="submission" date="2016-03" db="EMBL/GenBank/DDBJ databases">
        <authorList>
            <person name="Green D.E."/>
            <person name="Kennedy B.V."/>
            <person name="Kocak B.Z."/>
            <person name="Moretti M.L."/>
            <person name="Onelangsy F.L."/>
            <person name="Mezghani N.A."/>
            <person name="Thompson P.K."/>
            <person name="Ulbrich M.C."/>
            <person name="Furbee E.C."/>
            <person name="Grubb S.R."/>
            <person name="Warner M.H."/>
            <person name="Montgomery M.T."/>
            <person name="Garlena R.A."/>
            <person name="Russell D.A."/>
            <person name="Pope W.H."/>
            <person name="Jacobs-Sera D."/>
            <person name="Hendrix R.W."/>
            <person name="Hatfull G.F."/>
        </authorList>
    </citation>
    <scope>NUCLEOTIDE SEQUENCE [LARGE SCALE GENOMIC DNA]</scope>
</reference>
<organism evidence="1 2">
    <name type="scientific">Gordonia phage Katyusha</name>
    <dbReference type="NCBI Taxonomy" id="1821555"/>
    <lineage>
        <taxon>Viruses</taxon>
        <taxon>Duplodnaviria</taxon>
        <taxon>Heunggongvirae</taxon>
        <taxon>Uroviricota</taxon>
        <taxon>Caudoviricetes</taxon>
        <taxon>Demosthenesvirus</taxon>
        <taxon>Demosthenesvirus katyusha</taxon>
    </lineage>
</organism>
<protein>
    <submittedName>
        <fullName evidence="1">Uncharacterized protein</fullName>
    </submittedName>
</protein>
<dbReference type="KEGG" id="vg:40079233"/>
<dbReference type="Proteomes" id="UP000223856">
    <property type="component" value="Segment"/>
</dbReference>
<keyword evidence="2" id="KW-1185">Reference proteome</keyword>
<accession>A0A142KBI9</accession>
<name>A0A142KBI9_9CAUD</name>
<gene>
    <name evidence="1" type="primary">79</name>
    <name evidence="1" type="ORF">SEA_KATYUSHA_79</name>
</gene>
<dbReference type="GeneID" id="40079233"/>
<dbReference type="RefSeq" id="YP_009603354.1">
    <property type="nucleotide sequence ID" value="NC_041950.1"/>
</dbReference>
<evidence type="ECO:0000313" key="1">
    <source>
        <dbReference type="EMBL" id="AMS03472.1"/>
    </source>
</evidence>
<sequence>MAEAEVTALKICWPGPDGVCLQGGCGYCHTSQFVSIPEIEAYAKAEGFWDDYIYARERGFPNFRVRIKED</sequence>
<evidence type="ECO:0000313" key="2">
    <source>
        <dbReference type="Proteomes" id="UP000223856"/>
    </source>
</evidence>
<proteinExistence type="predicted"/>